<sequence>MNEQGMCPSEDIYNSLLNCCCELGMYGDAVRLAEAMMEDGHLPLLESLNSLVCRLYDEGNKVKAKVLFCNLLHCGYNYDEVAWKILIDGLLKNGLTDGCSELLGMMEAKDPFGTQSPNMSPGIIGLKNLQTIASERDEFVLKLSWRTGHKLEAKEFGGVPVISGWCFDATLNYGFFTVPTLVIFAVSKLTIEVMDD</sequence>
<name>A0A6A6KBC1_HEVBR</name>
<keyword evidence="5" id="KW-1185">Reference proteome</keyword>
<dbReference type="InterPro" id="IPR011990">
    <property type="entry name" value="TPR-like_helical_dom_sf"/>
</dbReference>
<dbReference type="NCBIfam" id="TIGR00756">
    <property type="entry name" value="PPR"/>
    <property type="match status" value="1"/>
</dbReference>
<keyword evidence="2" id="KW-0677">Repeat</keyword>
<comment type="similarity">
    <text evidence="1">Belongs to the PPR family. P subfamily.</text>
</comment>
<dbReference type="GO" id="GO:0031930">
    <property type="term" value="P:mitochondria-nucleus signaling pathway"/>
    <property type="evidence" value="ECO:0007669"/>
    <property type="project" value="TreeGrafter"/>
</dbReference>
<dbReference type="Proteomes" id="UP000467840">
    <property type="component" value="Chromosome 12"/>
</dbReference>
<dbReference type="Pfam" id="PF01535">
    <property type="entry name" value="PPR"/>
    <property type="match status" value="2"/>
</dbReference>
<accession>A0A6A6KBC1</accession>
<comment type="caution">
    <text evidence="4">The sequence shown here is derived from an EMBL/GenBank/DDBJ whole genome shotgun (WGS) entry which is preliminary data.</text>
</comment>
<proteinExistence type="inferred from homology"/>
<dbReference type="GO" id="GO:0009507">
    <property type="term" value="C:chloroplast"/>
    <property type="evidence" value="ECO:0007669"/>
    <property type="project" value="TreeGrafter"/>
</dbReference>
<evidence type="ECO:0000256" key="3">
    <source>
        <dbReference type="PROSITE-ProRule" id="PRU00708"/>
    </source>
</evidence>
<dbReference type="EMBL" id="JAAGAX010000018">
    <property type="protein sequence ID" value="KAF2285308.1"/>
    <property type="molecule type" value="Genomic_DNA"/>
</dbReference>
<dbReference type="AlphaFoldDB" id="A0A6A6KBC1"/>
<evidence type="ECO:0008006" key="6">
    <source>
        <dbReference type="Google" id="ProtNLM"/>
    </source>
</evidence>
<dbReference type="PANTHER" id="PTHR47936:SF1">
    <property type="entry name" value="PENTATRICOPEPTIDE REPEAT-CONTAINING PROTEIN GUN1, CHLOROPLASTIC"/>
    <property type="match status" value="1"/>
</dbReference>
<dbReference type="GO" id="GO:0010019">
    <property type="term" value="P:chloroplast-nucleus signaling pathway"/>
    <property type="evidence" value="ECO:0007669"/>
    <property type="project" value="TreeGrafter"/>
</dbReference>
<dbReference type="PANTHER" id="PTHR47936">
    <property type="entry name" value="PPR_LONG DOMAIN-CONTAINING PROTEIN"/>
    <property type="match status" value="1"/>
</dbReference>
<protein>
    <recommendedName>
        <fullName evidence="6">Pentatricopeptide repeat-containing protein</fullName>
    </recommendedName>
</protein>
<evidence type="ECO:0000313" key="4">
    <source>
        <dbReference type="EMBL" id="KAF2285308.1"/>
    </source>
</evidence>
<evidence type="ECO:0000256" key="1">
    <source>
        <dbReference type="ARBA" id="ARBA00007626"/>
    </source>
</evidence>
<dbReference type="Gene3D" id="1.25.40.10">
    <property type="entry name" value="Tetratricopeptide repeat domain"/>
    <property type="match status" value="1"/>
</dbReference>
<evidence type="ECO:0000256" key="2">
    <source>
        <dbReference type="ARBA" id="ARBA00022737"/>
    </source>
</evidence>
<reference evidence="4 5" key="1">
    <citation type="journal article" date="2020" name="Mol. Plant">
        <title>The Chromosome-Based Rubber Tree Genome Provides New Insights into Spurge Genome Evolution and Rubber Biosynthesis.</title>
        <authorList>
            <person name="Liu J."/>
            <person name="Shi C."/>
            <person name="Shi C.C."/>
            <person name="Li W."/>
            <person name="Zhang Q.J."/>
            <person name="Zhang Y."/>
            <person name="Li K."/>
            <person name="Lu H.F."/>
            <person name="Shi C."/>
            <person name="Zhu S.T."/>
            <person name="Xiao Z.Y."/>
            <person name="Nan H."/>
            <person name="Yue Y."/>
            <person name="Zhu X.G."/>
            <person name="Wu Y."/>
            <person name="Hong X.N."/>
            <person name="Fan G.Y."/>
            <person name="Tong Y."/>
            <person name="Zhang D."/>
            <person name="Mao C.L."/>
            <person name="Liu Y.L."/>
            <person name="Hao S.J."/>
            <person name="Liu W.Q."/>
            <person name="Lv M.Q."/>
            <person name="Zhang H.B."/>
            <person name="Liu Y."/>
            <person name="Hu-Tang G.R."/>
            <person name="Wang J.P."/>
            <person name="Wang J.H."/>
            <person name="Sun Y.H."/>
            <person name="Ni S.B."/>
            <person name="Chen W.B."/>
            <person name="Zhang X.C."/>
            <person name="Jiao Y.N."/>
            <person name="Eichler E.E."/>
            <person name="Li G.H."/>
            <person name="Liu X."/>
            <person name="Gao L.Z."/>
        </authorList>
    </citation>
    <scope>NUCLEOTIDE SEQUENCE [LARGE SCALE GENOMIC DNA]</scope>
    <source>
        <strain evidence="5">cv. GT1</strain>
        <tissue evidence="4">Leaf</tissue>
    </source>
</reference>
<gene>
    <name evidence="4" type="ORF">GH714_042350</name>
</gene>
<evidence type="ECO:0000313" key="5">
    <source>
        <dbReference type="Proteomes" id="UP000467840"/>
    </source>
</evidence>
<feature type="repeat" description="PPR" evidence="3">
    <location>
        <begin position="9"/>
        <end position="43"/>
    </location>
</feature>
<dbReference type="PROSITE" id="PS51375">
    <property type="entry name" value="PPR"/>
    <property type="match status" value="1"/>
</dbReference>
<organism evidence="4 5">
    <name type="scientific">Hevea brasiliensis</name>
    <name type="common">Para rubber tree</name>
    <name type="synonym">Siphonia brasiliensis</name>
    <dbReference type="NCBI Taxonomy" id="3981"/>
    <lineage>
        <taxon>Eukaryota</taxon>
        <taxon>Viridiplantae</taxon>
        <taxon>Streptophyta</taxon>
        <taxon>Embryophyta</taxon>
        <taxon>Tracheophyta</taxon>
        <taxon>Spermatophyta</taxon>
        <taxon>Magnoliopsida</taxon>
        <taxon>eudicotyledons</taxon>
        <taxon>Gunneridae</taxon>
        <taxon>Pentapetalae</taxon>
        <taxon>rosids</taxon>
        <taxon>fabids</taxon>
        <taxon>Malpighiales</taxon>
        <taxon>Euphorbiaceae</taxon>
        <taxon>Crotonoideae</taxon>
        <taxon>Micrandreae</taxon>
        <taxon>Hevea</taxon>
    </lineage>
</organism>
<dbReference type="InterPro" id="IPR002885">
    <property type="entry name" value="PPR_rpt"/>
</dbReference>